<gene>
    <name evidence="1" type="ORF">A9Y57_00461</name>
</gene>
<dbReference type="EMBL" id="NSGR01000004">
    <property type="protein sequence ID" value="PCH13827.1"/>
    <property type="molecule type" value="Genomic_DNA"/>
</dbReference>
<name>A0A854WG96_9STRE</name>
<comment type="caution">
    <text evidence="1">The sequence shown here is derived from an EMBL/GenBank/DDBJ whole genome shotgun (WGS) entry which is preliminary data.</text>
</comment>
<organism evidence="1 2">
    <name type="scientific">Streptococcus parauberis</name>
    <dbReference type="NCBI Taxonomy" id="1348"/>
    <lineage>
        <taxon>Bacteria</taxon>
        <taxon>Bacillati</taxon>
        <taxon>Bacillota</taxon>
        <taxon>Bacilli</taxon>
        <taxon>Lactobacillales</taxon>
        <taxon>Streptococcaceae</taxon>
        <taxon>Streptococcus</taxon>
    </lineage>
</organism>
<evidence type="ECO:0000313" key="1">
    <source>
        <dbReference type="EMBL" id="PCH13827.1"/>
    </source>
</evidence>
<protein>
    <submittedName>
        <fullName evidence="1">Uncharacterized protein</fullName>
    </submittedName>
</protein>
<sequence length="79" mass="9207">MNKEKALIKIIEDFGNDTQKTLLQEVITAENEIKQDLGAKQSQSDISYSDKFVKRNEIMSIKDRTERLKAIEENMEVFQ</sequence>
<reference evidence="1 2" key="1">
    <citation type="submission" date="2016-06" db="EMBL/GenBank/DDBJ databases">
        <authorList>
            <person name="Haines A.N."/>
            <person name="Council K.R."/>
        </authorList>
    </citation>
    <scope>NUCLEOTIDE SEQUENCE [LARGE SCALE GENOMIC DNA]</scope>
    <source>
        <strain evidence="1 2">SP158-29</strain>
    </source>
</reference>
<dbReference type="Proteomes" id="UP000217465">
    <property type="component" value="Unassembled WGS sequence"/>
</dbReference>
<dbReference type="RefSeq" id="WP_096633362.1">
    <property type="nucleotide sequence ID" value="NZ_NSGR01000004.1"/>
</dbReference>
<proteinExistence type="predicted"/>
<accession>A0A854WG96</accession>
<dbReference type="AlphaFoldDB" id="A0A854WG96"/>
<evidence type="ECO:0000313" key="2">
    <source>
        <dbReference type="Proteomes" id="UP000217465"/>
    </source>
</evidence>